<evidence type="ECO:0000256" key="3">
    <source>
        <dbReference type="PROSITE-ProRule" id="PRU00023"/>
    </source>
</evidence>
<evidence type="ECO:0000259" key="4">
    <source>
        <dbReference type="PROSITE" id="PS51186"/>
    </source>
</evidence>
<reference evidence="5 6" key="1">
    <citation type="submission" date="2019-01" db="EMBL/GenBank/DDBJ databases">
        <title>Ktedonosporobacter rubrisoli SCAWS-G2.</title>
        <authorList>
            <person name="Huang Y."/>
            <person name="Yan B."/>
        </authorList>
    </citation>
    <scope>NUCLEOTIDE SEQUENCE [LARGE SCALE GENOMIC DNA]</scope>
    <source>
        <strain evidence="5 6">SCAWS-G2</strain>
    </source>
</reference>
<dbReference type="SUPFAM" id="SSF48403">
    <property type="entry name" value="Ankyrin repeat"/>
    <property type="match status" value="1"/>
</dbReference>
<evidence type="ECO:0000313" key="5">
    <source>
        <dbReference type="EMBL" id="QBD74838.1"/>
    </source>
</evidence>
<proteinExistence type="predicted"/>
<name>A0A4P6JIF7_KTERU</name>
<dbReference type="SUPFAM" id="SSF55729">
    <property type="entry name" value="Acyl-CoA N-acyltransferases (Nat)"/>
    <property type="match status" value="1"/>
</dbReference>
<dbReference type="PROSITE" id="PS51186">
    <property type="entry name" value="GNAT"/>
    <property type="match status" value="1"/>
</dbReference>
<dbReference type="InterPro" id="IPR050832">
    <property type="entry name" value="Bact_Acetyltransf"/>
</dbReference>
<sequence>MEKIPSAKPRYLEEDPTLEQRWQALRLNVQTCYERLTRASNKDIFQEAEVMGAQDHMTIASVNPLQIGTQLDHLLAWYREQKPLQEVICWYLHPAPPKDLEALLLARGFAPNWQAHWMWCDLRHLSPHHNRPANLDIRVSENELAWEVDDLPYYDPQDVPNLAALHNAYPQHSPALLAFQHQQIVGRCMLNFTMGQWGIAGLFAMGVVPSARKQGIGTALAHAACKLAQQMGCHHVVLNATPLGEPVYRRVGFQSMGYTDTWLLPSQTLAALAPSTDEVRFLEAVGQGEIPILDTIGNRLEKRIFHETLPGGLMSLDIAVRCHQPAAAAWLVAHGAPLDILSAWDLGWKDQIPGLLATQPELVNLQRGQWQATPLHIAIERDDLELVKLLLTVPNDLEIKDAVFQATALDWAHHFQRDEIIQLLENHRLKSARKQ</sequence>
<dbReference type="Proteomes" id="UP000290365">
    <property type="component" value="Chromosome"/>
</dbReference>
<dbReference type="InterPro" id="IPR000182">
    <property type="entry name" value="GNAT_dom"/>
</dbReference>
<evidence type="ECO:0000313" key="6">
    <source>
        <dbReference type="Proteomes" id="UP000290365"/>
    </source>
</evidence>
<dbReference type="RefSeq" id="WP_129885437.1">
    <property type="nucleotide sequence ID" value="NZ_CP035758.1"/>
</dbReference>
<dbReference type="InterPro" id="IPR002110">
    <property type="entry name" value="Ankyrin_rpt"/>
</dbReference>
<feature type="domain" description="N-acetyltransferase" evidence="4">
    <location>
        <begin position="120"/>
        <end position="274"/>
    </location>
</feature>
<keyword evidence="3" id="KW-0040">ANK repeat</keyword>
<dbReference type="GO" id="GO:0016747">
    <property type="term" value="F:acyltransferase activity, transferring groups other than amino-acyl groups"/>
    <property type="evidence" value="ECO:0007669"/>
    <property type="project" value="InterPro"/>
</dbReference>
<protein>
    <submittedName>
        <fullName evidence="5">GNAT family N-acetyltransferase</fullName>
    </submittedName>
</protein>
<dbReference type="AlphaFoldDB" id="A0A4P6JIF7"/>
<dbReference type="InterPro" id="IPR036770">
    <property type="entry name" value="Ankyrin_rpt-contain_sf"/>
</dbReference>
<gene>
    <name evidence="5" type="ORF">EPA93_02040</name>
</gene>
<accession>A0A4P6JIF7</accession>
<dbReference type="Pfam" id="PF00583">
    <property type="entry name" value="Acetyltransf_1"/>
    <property type="match status" value="1"/>
</dbReference>
<keyword evidence="1 5" id="KW-0808">Transferase</keyword>
<dbReference type="Gene3D" id="1.25.40.20">
    <property type="entry name" value="Ankyrin repeat-containing domain"/>
    <property type="match status" value="1"/>
</dbReference>
<dbReference type="PANTHER" id="PTHR43877">
    <property type="entry name" value="AMINOALKYLPHOSPHONATE N-ACETYLTRANSFERASE-RELATED-RELATED"/>
    <property type="match status" value="1"/>
</dbReference>
<dbReference type="OrthoDB" id="8453373at2"/>
<organism evidence="5 6">
    <name type="scientific">Ktedonosporobacter rubrisoli</name>
    <dbReference type="NCBI Taxonomy" id="2509675"/>
    <lineage>
        <taxon>Bacteria</taxon>
        <taxon>Bacillati</taxon>
        <taxon>Chloroflexota</taxon>
        <taxon>Ktedonobacteria</taxon>
        <taxon>Ktedonobacterales</taxon>
        <taxon>Ktedonosporobacteraceae</taxon>
        <taxon>Ktedonosporobacter</taxon>
    </lineage>
</organism>
<dbReference type="CDD" id="cd04301">
    <property type="entry name" value="NAT_SF"/>
    <property type="match status" value="1"/>
</dbReference>
<keyword evidence="6" id="KW-1185">Reference proteome</keyword>
<feature type="repeat" description="ANK" evidence="3">
    <location>
        <begin position="370"/>
        <end position="402"/>
    </location>
</feature>
<dbReference type="Gene3D" id="3.40.630.30">
    <property type="match status" value="1"/>
</dbReference>
<dbReference type="Pfam" id="PF00023">
    <property type="entry name" value="Ank"/>
    <property type="match status" value="1"/>
</dbReference>
<dbReference type="PROSITE" id="PS50297">
    <property type="entry name" value="ANK_REP_REGION"/>
    <property type="match status" value="1"/>
</dbReference>
<dbReference type="EMBL" id="CP035758">
    <property type="protein sequence ID" value="QBD74838.1"/>
    <property type="molecule type" value="Genomic_DNA"/>
</dbReference>
<keyword evidence="2" id="KW-0012">Acyltransferase</keyword>
<dbReference type="KEGG" id="kbs:EPA93_02040"/>
<dbReference type="PROSITE" id="PS50088">
    <property type="entry name" value="ANK_REPEAT"/>
    <property type="match status" value="1"/>
</dbReference>
<evidence type="ECO:0000256" key="1">
    <source>
        <dbReference type="ARBA" id="ARBA00022679"/>
    </source>
</evidence>
<dbReference type="SMART" id="SM00248">
    <property type="entry name" value="ANK"/>
    <property type="match status" value="2"/>
</dbReference>
<dbReference type="InterPro" id="IPR016181">
    <property type="entry name" value="Acyl_CoA_acyltransferase"/>
</dbReference>
<evidence type="ECO:0000256" key="2">
    <source>
        <dbReference type="ARBA" id="ARBA00023315"/>
    </source>
</evidence>